<evidence type="ECO:0000313" key="2">
    <source>
        <dbReference type="Proteomes" id="UP000789342"/>
    </source>
</evidence>
<comment type="caution">
    <text evidence="1">The sequence shown here is derived from an EMBL/GenBank/DDBJ whole genome shotgun (WGS) entry which is preliminary data.</text>
</comment>
<evidence type="ECO:0000313" key="1">
    <source>
        <dbReference type="EMBL" id="CAG8638508.1"/>
    </source>
</evidence>
<keyword evidence="2" id="KW-1185">Reference proteome</keyword>
<dbReference type="OrthoDB" id="5597935at2759"/>
<sequence>MNDLRSKLTEKYRDAILGSVDDARPIARAILTRRILNRYKPFPKTNKTPDEFAGGGLIRFEQIENSPNGYLVAPYIWLWVFAEISQQQGDPILRDWEFADYEEQRALLNPVTSLQAKSWQSFENFVASFRCIKSAVIEEDELVTISDVHAGARLNGDIQFKNHNLRLEIAKHYTDTKSKSLTTSEWNVDCSHSTVDVRQFKHCIINAPTSPYGDSFLSLDQPGTENSNEIHQFKLREKAVSKKEYQEEREKSASKNDFFILFTTANCNAEIPKRSGIVDRNAFTNYFGPFAGRAYRSIRNNKVKNIHTVSLGQMRNMDQISKERVNVKTKRSMKNFYFRKGLHMISRILPRFM</sequence>
<reference evidence="1" key="1">
    <citation type="submission" date="2021-06" db="EMBL/GenBank/DDBJ databases">
        <authorList>
            <person name="Kallberg Y."/>
            <person name="Tangrot J."/>
            <person name="Rosling A."/>
        </authorList>
    </citation>
    <scope>NUCLEOTIDE SEQUENCE</scope>
    <source>
        <strain evidence="1">CL551</strain>
    </source>
</reference>
<dbReference type="EMBL" id="CAJVPV010009138">
    <property type="protein sequence ID" value="CAG8638508.1"/>
    <property type="molecule type" value="Genomic_DNA"/>
</dbReference>
<protein>
    <submittedName>
        <fullName evidence="1">9372_t:CDS:1</fullName>
    </submittedName>
</protein>
<accession>A0A9N9DHG2</accession>
<gene>
    <name evidence="1" type="ORF">AMORRO_LOCUS9409</name>
</gene>
<dbReference type="AlphaFoldDB" id="A0A9N9DHG2"/>
<dbReference type="Proteomes" id="UP000789342">
    <property type="component" value="Unassembled WGS sequence"/>
</dbReference>
<name>A0A9N9DHG2_9GLOM</name>
<proteinExistence type="predicted"/>
<organism evidence="1 2">
    <name type="scientific">Acaulospora morrowiae</name>
    <dbReference type="NCBI Taxonomy" id="94023"/>
    <lineage>
        <taxon>Eukaryota</taxon>
        <taxon>Fungi</taxon>
        <taxon>Fungi incertae sedis</taxon>
        <taxon>Mucoromycota</taxon>
        <taxon>Glomeromycotina</taxon>
        <taxon>Glomeromycetes</taxon>
        <taxon>Diversisporales</taxon>
        <taxon>Acaulosporaceae</taxon>
        <taxon>Acaulospora</taxon>
    </lineage>
</organism>